<dbReference type="STRING" id="589924.Ferp_0292"/>
<dbReference type="Proteomes" id="UP000002613">
    <property type="component" value="Chromosome"/>
</dbReference>
<reference evidence="2" key="1">
    <citation type="submission" date="2010-02" db="EMBL/GenBank/DDBJ databases">
        <title>Complete sequence of Ferroglobus placidus DSM 10642.</title>
        <authorList>
            <consortium name="US DOE Joint Genome Institute"/>
            <person name="Lucas S."/>
            <person name="Copeland A."/>
            <person name="Lapidus A."/>
            <person name="Cheng J.-F."/>
            <person name="Bruce D."/>
            <person name="Goodwin L."/>
            <person name="Pitluck S."/>
            <person name="Saunders E."/>
            <person name="Brettin T."/>
            <person name="Detter J.C."/>
            <person name="Han C."/>
            <person name="Tapia R."/>
            <person name="Larimer F."/>
            <person name="Land M."/>
            <person name="Hauser L."/>
            <person name="Kyrpides N."/>
            <person name="Ivanova N."/>
            <person name="Holmes D."/>
            <person name="Lovley D."/>
            <person name="Kyrpides N."/>
            <person name="Anderson I.J."/>
            <person name="Woyke T."/>
        </authorList>
    </citation>
    <scope>NUCLEOTIDE SEQUENCE [LARGE SCALE GENOMIC DNA]</scope>
    <source>
        <strain evidence="2">DSM 10642 / AEDII12DO</strain>
    </source>
</reference>
<gene>
    <name evidence="1" type="ordered locus">Ferp_0292</name>
</gene>
<organism evidence="1 2">
    <name type="scientific">Ferroglobus placidus (strain DSM 10642 / AEDII12DO)</name>
    <dbReference type="NCBI Taxonomy" id="589924"/>
    <lineage>
        <taxon>Archaea</taxon>
        <taxon>Methanobacteriati</taxon>
        <taxon>Methanobacteriota</taxon>
        <taxon>Archaeoglobi</taxon>
        <taxon>Archaeoglobales</taxon>
        <taxon>Archaeoglobaceae</taxon>
        <taxon>Ferroglobus</taxon>
    </lineage>
</organism>
<dbReference type="eggNOG" id="arCOG02666">
    <property type="taxonomic scope" value="Archaea"/>
</dbReference>
<dbReference type="HOGENOM" id="CLU_415985_0_0_2"/>
<protein>
    <submittedName>
        <fullName evidence="1">ATPase A1 complex epsilon subunit</fullName>
    </submittedName>
</protein>
<dbReference type="EMBL" id="CP001899">
    <property type="protein sequence ID" value="ADC64473.1"/>
    <property type="molecule type" value="Genomic_DNA"/>
</dbReference>
<dbReference type="AlphaFoldDB" id="D3S2E3"/>
<evidence type="ECO:0000313" key="1">
    <source>
        <dbReference type="EMBL" id="ADC64473.1"/>
    </source>
</evidence>
<dbReference type="PaxDb" id="589924-Ferp_0292"/>
<dbReference type="KEGG" id="fpl:Ferp_0292"/>
<proteinExistence type="predicted"/>
<accession>D3S2E3</accession>
<sequence>MKDIKPEMHDIGKLIDSSIIKHNFENYPDGLKDVPPIKMNPVWEGILQHHCTERDKEYPKSFETLVLSIADSVASATSRHIEVRGKSPRYNTYKLWNPPRSNFHKLSEVINKDATNPKWIAKIVEFVNRNPSVKEFFETFGEYLKVRAEDATPGANITSLWTHSNLTARLYNFLYDYLEKVDDKWFEITTKDKIRAYIHRIKEETKIKIVKIKINFPQRPVRIRDLNVFDALEEVKRKILKEYPNNVIFVGFTELLLILPLNEKLDKIKEIVSQYGFWFEYVERIQNLDQPYPDPDRTMRLINKMQKILYKKLEEKFRKTIPKVPLNKREEVKESIKKSVFEKEPEAKKIAELWKQYHEELEEGVYKKGSVYGDFPSQIDPPICEICQLKQATEKWVDEESGIVEKLCTVCFNIRKRGSKFPKLDEWEKEGADRILWIRIDLDTDELINVLEELYTEYLRNLGVKEPEKRAEIRFSVLSEFNLDYREFLDEFRNKLLEKFGEDSFQQILKEFVSVRIKNLRDIHLVLKIFDEAFTKFFPKFKEVSSPIKLGIVCSNIKYPFLESWRILSDLKYDVHVSVIGKGEIKLSMQQLTSFLRIKIKEKALLHKLAAISEISEKLAEITLYDQNDRDYREYEPLRKAVKKFGFQNVLTYAKIMGG</sequence>
<keyword evidence="2" id="KW-1185">Reference proteome</keyword>
<reference evidence="1 2" key="2">
    <citation type="journal article" date="2011" name="Stand. Genomic Sci.">
        <title>Complete genome sequence of Ferroglobus placidus AEDII12DO.</title>
        <authorList>
            <person name="Anderson I."/>
            <person name="Risso C."/>
            <person name="Holmes D."/>
            <person name="Lucas S."/>
            <person name="Copeland A."/>
            <person name="Lapidus A."/>
            <person name="Cheng J.F."/>
            <person name="Bruce D."/>
            <person name="Goodwin L."/>
            <person name="Pitluck S."/>
            <person name="Saunders E."/>
            <person name="Brettin T."/>
            <person name="Detter J.C."/>
            <person name="Han C."/>
            <person name="Tapia R."/>
            <person name="Larimer F."/>
            <person name="Land M."/>
            <person name="Hauser L."/>
            <person name="Woyke T."/>
            <person name="Lovley D."/>
            <person name="Kyrpides N."/>
            <person name="Ivanova N."/>
        </authorList>
    </citation>
    <scope>NUCLEOTIDE SEQUENCE [LARGE SCALE GENOMIC DNA]</scope>
    <source>
        <strain evidence="2">DSM 10642 / AEDII12DO</strain>
    </source>
</reference>
<name>D3S2E3_FERPA</name>
<evidence type="ECO:0000313" key="2">
    <source>
        <dbReference type="Proteomes" id="UP000002613"/>
    </source>
</evidence>